<evidence type="ECO:0000256" key="7">
    <source>
        <dbReference type="ARBA" id="ARBA00023136"/>
    </source>
</evidence>
<evidence type="ECO:0000256" key="8">
    <source>
        <dbReference type="RuleBase" id="RU363043"/>
    </source>
</evidence>
<keyword evidence="11" id="KW-1185">Reference proteome</keyword>
<comment type="caution">
    <text evidence="10">The sequence shown here is derived from an EMBL/GenBank/DDBJ whole genome shotgun (WGS) entry which is preliminary data.</text>
</comment>
<dbReference type="GO" id="GO:0035435">
    <property type="term" value="P:phosphate ion transmembrane transport"/>
    <property type="evidence" value="ECO:0007669"/>
    <property type="project" value="InterPro"/>
</dbReference>
<dbReference type="AlphaFoldDB" id="A0A0P9AF84"/>
<dbReference type="PATRIC" id="fig|36849.3.peg.2305"/>
<feature type="transmembrane region" description="Helical" evidence="8">
    <location>
        <begin position="59"/>
        <end position="86"/>
    </location>
</feature>
<evidence type="ECO:0000256" key="3">
    <source>
        <dbReference type="ARBA" id="ARBA00022448"/>
    </source>
</evidence>
<dbReference type="InterPro" id="IPR035906">
    <property type="entry name" value="MetI-like_sf"/>
</dbReference>
<gene>
    <name evidence="10" type="primary">pstA_2</name>
    <name evidence="10" type="ORF">OXPF_21850</name>
</gene>
<dbReference type="Proteomes" id="UP000050326">
    <property type="component" value="Unassembled WGS sequence"/>
</dbReference>
<dbReference type="GO" id="GO:0005315">
    <property type="term" value="F:phosphate transmembrane transporter activity"/>
    <property type="evidence" value="ECO:0007669"/>
    <property type="project" value="InterPro"/>
</dbReference>
<dbReference type="Gene3D" id="1.10.3720.10">
    <property type="entry name" value="MetI-like"/>
    <property type="match status" value="1"/>
</dbReference>
<dbReference type="RefSeq" id="WP_201779711.1">
    <property type="nucleotide sequence ID" value="NZ_LKET01000032.1"/>
</dbReference>
<dbReference type="STRING" id="36849.OXPF_21850"/>
<evidence type="ECO:0000259" key="9">
    <source>
        <dbReference type="PROSITE" id="PS50928"/>
    </source>
</evidence>
<keyword evidence="5 8" id="KW-0812">Transmembrane</keyword>
<keyword evidence="7 8" id="KW-0472">Membrane</keyword>
<evidence type="ECO:0000256" key="6">
    <source>
        <dbReference type="ARBA" id="ARBA00022989"/>
    </source>
</evidence>
<comment type="similarity">
    <text evidence="2 8">Belongs to the binding-protein-dependent transport system permease family. CysTW subfamily.</text>
</comment>
<evidence type="ECO:0000313" key="11">
    <source>
        <dbReference type="Proteomes" id="UP000050326"/>
    </source>
</evidence>
<dbReference type="NCBIfam" id="TIGR00974">
    <property type="entry name" value="3a0107s02c"/>
    <property type="match status" value="1"/>
</dbReference>
<evidence type="ECO:0000256" key="5">
    <source>
        <dbReference type="ARBA" id="ARBA00022692"/>
    </source>
</evidence>
<keyword evidence="3" id="KW-0813">Transport</keyword>
<dbReference type="EMBL" id="LKET01000032">
    <property type="protein sequence ID" value="KPU44019.1"/>
    <property type="molecule type" value="Genomic_DNA"/>
</dbReference>
<sequence>MMKPQTAQKIAQVVLWTAALLTVLTLVFILGYIFMNGLHKINWEFLTQEPRRMGSEGGIFSTIVSTIIFTFVTLLFSVPIGIAAAIHLTEYTKKSWLTDLIRFGTEALSGIPSIVFGLFGFAFFVILLKPITGGWSLASGALTGACMILPTIIRTTEEAIKTVPLSYREASFAVGATKWQTISKVVIPTALPGIITGVILGIGRIVGETAALLLTLGGSLFIPTKLTDPLSTMSMHLYKVAMEVGAMDMAFGTATVLIVTVFIINSTANFIMSFMKNKTTA</sequence>
<dbReference type="PROSITE" id="PS50928">
    <property type="entry name" value="ABC_TM1"/>
    <property type="match status" value="1"/>
</dbReference>
<dbReference type="PANTHER" id="PTHR43470:SF3">
    <property type="entry name" value="PHOSPHATE TRANSPORT SYSTEM PERMEASE PROTEIN PSTA-RELATED"/>
    <property type="match status" value="1"/>
</dbReference>
<feature type="transmembrane region" description="Helical" evidence="8">
    <location>
        <begin position="249"/>
        <end position="272"/>
    </location>
</feature>
<feature type="transmembrane region" description="Helical" evidence="8">
    <location>
        <begin position="134"/>
        <end position="153"/>
    </location>
</feature>
<dbReference type="CDD" id="cd06261">
    <property type="entry name" value="TM_PBP2"/>
    <property type="match status" value="1"/>
</dbReference>
<feature type="transmembrane region" description="Helical" evidence="8">
    <location>
        <begin position="107"/>
        <end position="128"/>
    </location>
</feature>
<dbReference type="SUPFAM" id="SSF161098">
    <property type="entry name" value="MetI-like"/>
    <property type="match status" value="1"/>
</dbReference>
<organism evidence="10 11">
    <name type="scientific">Oxobacter pfennigii</name>
    <dbReference type="NCBI Taxonomy" id="36849"/>
    <lineage>
        <taxon>Bacteria</taxon>
        <taxon>Bacillati</taxon>
        <taxon>Bacillota</taxon>
        <taxon>Clostridia</taxon>
        <taxon>Eubacteriales</taxon>
        <taxon>Clostridiaceae</taxon>
        <taxon>Oxobacter</taxon>
    </lineage>
</organism>
<proteinExistence type="inferred from homology"/>
<dbReference type="InterPro" id="IPR000515">
    <property type="entry name" value="MetI-like"/>
</dbReference>
<evidence type="ECO:0000256" key="1">
    <source>
        <dbReference type="ARBA" id="ARBA00004651"/>
    </source>
</evidence>
<feature type="transmembrane region" description="Helical" evidence="8">
    <location>
        <begin position="12"/>
        <end position="35"/>
    </location>
</feature>
<feature type="domain" description="ABC transmembrane type-1" evidence="9">
    <location>
        <begin position="63"/>
        <end position="268"/>
    </location>
</feature>
<keyword evidence="4 8" id="KW-1003">Cell membrane</keyword>
<reference evidence="10 11" key="1">
    <citation type="submission" date="2015-09" db="EMBL/GenBank/DDBJ databases">
        <title>Genome sequence of Oxobacter pfennigii DSM 3222.</title>
        <authorList>
            <person name="Poehlein A."/>
            <person name="Bengelsdorf F.R."/>
            <person name="Schiel-Bengelsdorf B."/>
            <person name="Duerre P."/>
            <person name="Daniel R."/>
        </authorList>
    </citation>
    <scope>NUCLEOTIDE SEQUENCE [LARGE SCALE GENOMIC DNA]</scope>
    <source>
        <strain evidence="10 11">DSM 3222</strain>
    </source>
</reference>
<dbReference type="PANTHER" id="PTHR43470">
    <property type="entry name" value="PHOSPHATE TRANSPORT SYSTEM PERMEASE PROTEIN PSTA-RELATED"/>
    <property type="match status" value="1"/>
</dbReference>
<keyword evidence="6 8" id="KW-1133">Transmembrane helix</keyword>
<name>A0A0P9AF84_9CLOT</name>
<dbReference type="Pfam" id="PF00528">
    <property type="entry name" value="BPD_transp_1"/>
    <property type="match status" value="1"/>
</dbReference>
<dbReference type="InterPro" id="IPR005672">
    <property type="entry name" value="Phosphate_PstA"/>
</dbReference>
<evidence type="ECO:0000313" key="10">
    <source>
        <dbReference type="EMBL" id="KPU44019.1"/>
    </source>
</evidence>
<comment type="subcellular location">
    <subcellularLocation>
        <location evidence="1 8">Cell membrane</location>
        <topology evidence="1 8">Multi-pass membrane protein</topology>
    </subcellularLocation>
</comment>
<evidence type="ECO:0000256" key="2">
    <source>
        <dbReference type="ARBA" id="ARBA00007069"/>
    </source>
</evidence>
<evidence type="ECO:0000256" key="4">
    <source>
        <dbReference type="ARBA" id="ARBA00022475"/>
    </source>
</evidence>
<feature type="transmembrane region" description="Helical" evidence="8">
    <location>
        <begin position="185"/>
        <end position="206"/>
    </location>
</feature>
<dbReference type="GO" id="GO:0005886">
    <property type="term" value="C:plasma membrane"/>
    <property type="evidence" value="ECO:0007669"/>
    <property type="project" value="UniProtKB-SubCell"/>
</dbReference>
<accession>A0A0P9AF84</accession>
<protein>
    <recommendedName>
        <fullName evidence="8">Phosphate transport system permease protein PstA</fullName>
    </recommendedName>
</protein>